<feature type="chain" id="PRO_5040827823" description="Secreted protein with PEP-CTERM sorting signal" evidence="2">
    <location>
        <begin position="25"/>
        <end position="99"/>
    </location>
</feature>
<keyword evidence="4" id="KW-1185">Reference proteome</keyword>
<feature type="transmembrane region" description="Helical" evidence="1">
    <location>
        <begin position="40"/>
        <end position="60"/>
    </location>
</feature>
<feature type="signal peptide" evidence="2">
    <location>
        <begin position="1"/>
        <end position="24"/>
    </location>
</feature>
<keyword evidence="1" id="KW-0472">Membrane</keyword>
<evidence type="ECO:0000256" key="1">
    <source>
        <dbReference type="SAM" id="Phobius"/>
    </source>
</evidence>
<evidence type="ECO:0000313" key="4">
    <source>
        <dbReference type="Proteomes" id="UP001155241"/>
    </source>
</evidence>
<evidence type="ECO:0000256" key="2">
    <source>
        <dbReference type="SAM" id="SignalP"/>
    </source>
</evidence>
<dbReference type="RefSeq" id="WP_252855818.1">
    <property type="nucleotide sequence ID" value="NZ_JAMXLR010000092.1"/>
</dbReference>
<protein>
    <recommendedName>
        <fullName evidence="5">Secreted protein with PEP-CTERM sorting signal</fullName>
    </recommendedName>
</protein>
<proteinExistence type="predicted"/>
<dbReference type="EMBL" id="JAMXLR010000092">
    <property type="protein sequence ID" value="MCO6047709.1"/>
    <property type="molecule type" value="Genomic_DNA"/>
</dbReference>
<keyword evidence="2" id="KW-0732">Signal</keyword>
<comment type="caution">
    <text evidence="3">The sequence shown here is derived from an EMBL/GenBank/DDBJ whole genome shotgun (WGS) entry which is preliminary data.</text>
</comment>
<name>A0A9X2FFC5_9BACT</name>
<keyword evidence="1" id="KW-0812">Transmembrane</keyword>
<evidence type="ECO:0008006" key="5">
    <source>
        <dbReference type="Google" id="ProtNLM"/>
    </source>
</evidence>
<accession>A0A9X2FFC5</accession>
<gene>
    <name evidence="3" type="ORF">NG895_27715</name>
</gene>
<feature type="transmembrane region" description="Helical" evidence="1">
    <location>
        <begin position="67"/>
        <end position="89"/>
    </location>
</feature>
<dbReference type="Proteomes" id="UP001155241">
    <property type="component" value="Unassembled WGS sequence"/>
</dbReference>
<organism evidence="3 4">
    <name type="scientific">Aeoliella straminimaris</name>
    <dbReference type="NCBI Taxonomy" id="2954799"/>
    <lineage>
        <taxon>Bacteria</taxon>
        <taxon>Pseudomonadati</taxon>
        <taxon>Planctomycetota</taxon>
        <taxon>Planctomycetia</taxon>
        <taxon>Pirellulales</taxon>
        <taxon>Lacipirellulaceae</taxon>
        <taxon>Aeoliella</taxon>
    </lineage>
</organism>
<reference evidence="3" key="1">
    <citation type="submission" date="2022-06" db="EMBL/GenBank/DDBJ databases">
        <title>Aeoliella straminimaris, a novel planctomycete from sediments.</title>
        <authorList>
            <person name="Vitorino I.R."/>
            <person name="Lage O.M."/>
        </authorList>
    </citation>
    <scope>NUCLEOTIDE SEQUENCE</scope>
    <source>
        <strain evidence="3">ICT_H6.2</strain>
    </source>
</reference>
<evidence type="ECO:0000313" key="3">
    <source>
        <dbReference type="EMBL" id="MCO6047709.1"/>
    </source>
</evidence>
<keyword evidence="1" id="KW-1133">Transmembrane helix</keyword>
<dbReference type="AlphaFoldDB" id="A0A9X2FFC5"/>
<sequence length="99" mass="10662">MGSWYARPCLTGLLLFFLASVANAQTPSHDWSFVVGSSRFGLIAFGDITYVYYGFGLVCVPFPPGMVASMLGFGLAIVLAALIFVATRWRVLMGGTRTS</sequence>